<evidence type="ECO:0000313" key="2">
    <source>
        <dbReference type="EMBL" id="KAF3769791.1"/>
    </source>
</evidence>
<accession>A0A9P5CTU4</accession>
<evidence type="ECO:0000256" key="1">
    <source>
        <dbReference type="SAM" id="MobiDB-lite"/>
    </source>
</evidence>
<gene>
    <name evidence="2" type="ORF">M406DRAFT_320063</name>
</gene>
<dbReference type="RefSeq" id="XP_040780752.1">
    <property type="nucleotide sequence ID" value="XM_040919341.1"/>
</dbReference>
<dbReference type="EMBL" id="MU032344">
    <property type="protein sequence ID" value="KAF3769791.1"/>
    <property type="molecule type" value="Genomic_DNA"/>
</dbReference>
<protein>
    <submittedName>
        <fullName evidence="2">Uncharacterized protein</fullName>
    </submittedName>
</protein>
<feature type="compositionally biased region" description="Polar residues" evidence="1">
    <location>
        <begin position="105"/>
        <end position="120"/>
    </location>
</feature>
<evidence type="ECO:0000313" key="3">
    <source>
        <dbReference type="Proteomes" id="UP000803844"/>
    </source>
</evidence>
<dbReference type="AlphaFoldDB" id="A0A9P5CTU4"/>
<sequence>MVKKYVKKLKTHERHLHFDKRDVLLVCTAEDTSRFGNVRNTGIERVLSRFEDLTDRKVAAVLRTKNRIVTEDGRAWVVSKRTNGSFEFSHVNAHGGLDVARWVPSKNNRSSTGGASQPRTPMTARFPLDSDDTFPSFNFSLIDPSMRRHAVLATLDSSSLQIKDTYYEPVTSTSRNPEETSAKVLDEATRTLILATAVWLDLHLG</sequence>
<name>A0A9P5CTU4_CRYP1</name>
<dbReference type="OrthoDB" id="5404323at2759"/>
<reference evidence="2" key="1">
    <citation type="journal article" date="2020" name="Phytopathology">
        <title>Genome sequence of the chestnut blight fungus Cryphonectria parasitica EP155: A fundamental resource for an archetypical invasive plant pathogen.</title>
        <authorList>
            <person name="Crouch J.A."/>
            <person name="Dawe A."/>
            <person name="Aerts A."/>
            <person name="Barry K."/>
            <person name="Churchill A.C.L."/>
            <person name="Grimwood J."/>
            <person name="Hillman B."/>
            <person name="Milgroom M.G."/>
            <person name="Pangilinan J."/>
            <person name="Smith M."/>
            <person name="Salamov A."/>
            <person name="Schmutz J."/>
            <person name="Yadav J."/>
            <person name="Grigoriev I.V."/>
            <person name="Nuss D."/>
        </authorList>
    </citation>
    <scope>NUCLEOTIDE SEQUENCE</scope>
    <source>
        <strain evidence="2">EP155</strain>
    </source>
</reference>
<proteinExistence type="predicted"/>
<organism evidence="2 3">
    <name type="scientific">Cryphonectria parasitica (strain ATCC 38755 / EP155)</name>
    <dbReference type="NCBI Taxonomy" id="660469"/>
    <lineage>
        <taxon>Eukaryota</taxon>
        <taxon>Fungi</taxon>
        <taxon>Dikarya</taxon>
        <taxon>Ascomycota</taxon>
        <taxon>Pezizomycotina</taxon>
        <taxon>Sordariomycetes</taxon>
        <taxon>Sordariomycetidae</taxon>
        <taxon>Diaporthales</taxon>
        <taxon>Cryphonectriaceae</taxon>
        <taxon>Cryphonectria-Endothia species complex</taxon>
        <taxon>Cryphonectria</taxon>
    </lineage>
</organism>
<feature type="non-terminal residue" evidence="2">
    <location>
        <position position="205"/>
    </location>
</feature>
<dbReference type="GeneID" id="63836470"/>
<comment type="caution">
    <text evidence="2">The sequence shown here is derived from an EMBL/GenBank/DDBJ whole genome shotgun (WGS) entry which is preliminary data.</text>
</comment>
<dbReference type="Proteomes" id="UP000803844">
    <property type="component" value="Unassembled WGS sequence"/>
</dbReference>
<feature type="region of interest" description="Disordered" evidence="1">
    <location>
        <begin position="103"/>
        <end position="128"/>
    </location>
</feature>
<keyword evidence="3" id="KW-1185">Reference proteome</keyword>